<organism evidence="1 2">
    <name type="scientific">Campylobacter showae CC57C</name>
    <dbReference type="NCBI Taxonomy" id="1073353"/>
    <lineage>
        <taxon>Bacteria</taxon>
        <taxon>Pseudomonadati</taxon>
        <taxon>Campylobacterota</taxon>
        <taxon>Epsilonproteobacteria</taxon>
        <taxon>Campylobacterales</taxon>
        <taxon>Campylobacteraceae</taxon>
        <taxon>Campylobacter</taxon>
    </lineage>
</organism>
<evidence type="ECO:0000313" key="2">
    <source>
        <dbReference type="Proteomes" id="UP000011782"/>
    </source>
</evidence>
<dbReference type="Proteomes" id="UP000011782">
    <property type="component" value="Unassembled WGS sequence"/>
</dbReference>
<name>M3H058_9BACT</name>
<sequence>MAKTTAPLYTPEQEQHAKEIYRALNQSKDLFEQKIRVKKLKQVEGKVKKNKDGQEIVNEFGEPERWDDTYMLTYVAMNSGGEHTTRITQAQFHELNEDEVYIANGKIEFRLYADAYNTTPVIVFDRFTPAVDLFVTAMLKLEGAKALFLGRLA</sequence>
<evidence type="ECO:0000313" key="1">
    <source>
        <dbReference type="EMBL" id="EMG31065.1"/>
    </source>
</evidence>
<accession>M3H058</accession>
<dbReference type="OrthoDB" id="5359892at2"/>
<proteinExistence type="predicted"/>
<dbReference type="RefSeq" id="WP_004322467.1">
    <property type="nucleotide sequence ID" value="NZ_AOTD01000076.1"/>
</dbReference>
<gene>
    <name evidence="1" type="ORF">H740_03222</name>
</gene>
<protein>
    <submittedName>
        <fullName evidence="1">Uncharacterized protein</fullName>
    </submittedName>
</protein>
<dbReference type="EMBL" id="AOTD01000076">
    <property type="protein sequence ID" value="EMG31065.1"/>
    <property type="molecule type" value="Genomic_DNA"/>
</dbReference>
<dbReference type="PATRIC" id="fig|1073353.3.peg.692"/>
<dbReference type="AlphaFoldDB" id="M3H058"/>
<dbReference type="STRING" id="1073353.H740_03222"/>
<comment type="caution">
    <text evidence="1">The sequence shown here is derived from an EMBL/GenBank/DDBJ whole genome shotgun (WGS) entry which is preliminary data.</text>
</comment>
<reference evidence="1 2" key="1">
    <citation type="submission" date="2013-02" db="EMBL/GenBank/DDBJ databases">
        <title>Co-occurrence of anaerobic bacteria in colorectal carcinomas.</title>
        <authorList>
            <person name="Holt R.A."/>
            <person name="Warren R.L."/>
            <person name="Allen-Vercoe E."/>
            <person name="Pleasance S."/>
            <person name="Freeman D.J."/>
            <person name="Watson P."/>
            <person name="Moore R."/>
            <person name="Cochrane K."/>
        </authorList>
    </citation>
    <scope>NUCLEOTIDE SEQUENCE [LARGE SCALE GENOMIC DNA]</scope>
    <source>
        <strain evidence="1 2">CC57C</strain>
    </source>
</reference>